<dbReference type="Proteomes" id="UP000001811">
    <property type="component" value="Chromosome 14"/>
</dbReference>
<dbReference type="Pfam" id="PF00410">
    <property type="entry name" value="Ribosomal_S8"/>
    <property type="match status" value="1"/>
</dbReference>
<dbReference type="GeneTree" id="ENSGT00950000183198"/>
<dbReference type="InterPro" id="IPR035987">
    <property type="entry name" value="Ribosomal_uS8_sf"/>
</dbReference>
<accession>A0A5F9D6K5</accession>
<comment type="similarity">
    <text evidence="1">Belongs to the universal ribosomal protein uS8 family.</text>
</comment>
<dbReference type="Gene3D" id="3.30.1370.30">
    <property type="match status" value="1"/>
</dbReference>
<dbReference type="GO" id="GO:0003735">
    <property type="term" value="F:structural constituent of ribosome"/>
    <property type="evidence" value="ECO:0007669"/>
    <property type="project" value="InterPro"/>
</dbReference>
<dbReference type="SMR" id="A0A5F9D6K5"/>
<keyword evidence="2" id="KW-0689">Ribosomal protein</keyword>
<evidence type="ECO:0000313" key="7">
    <source>
        <dbReference type="Proteomes" id="UP000001811"/>
    </source>
</evidence>
<dbReference type="SUPFAM" id="SSF56047">
    <property type="entry name" value="Ribosomal protein S8"/>
    <property type="match status" value="1"/>
</dbReference>
<feature type="compositionally biased region" description="Basic residues" evidence="5">
    <location>
        <begin position="98"/>
        <end position="110"/>
    </location>
</feature>
<dbReference type="FunFam" id="3.30.1370.30:FF:000001">
    <property type="entry name" value="40S ribosomal protein S15a"/>
    <property type="match status" value="1"/>
</dbReference>
<feature type="compositionally biased region" description="Low complexity" evidence="5">
    <location>
        <begin position="88"/>
        <end position="97"/>
    </location>
</feature>
<reference evidence="6" key="2">
    <citation type="submission" date="2025-08" db="UniProtKB">
        <authorList>
            <consortium name="Ensembl"/>
        </authorList>
    </citation>
    <scope>IDENTIFICATION</scope>
    <source>
        <strain evidence="6">Thorbecke</strain>
    </source>
</reference>
<reference evidence="6" key="3">
    <citation type="submission" date="2025-09" db="UniProtKB">
        <authorList>
            <consortium name="Ensembl"/>
        </authorList>
    </citation>
    <scope>IDENTIFICATION</scope>
    <source>
        <strain evidence="6">Thorbecke</strain>
    </source>
</reference>
<sequence>MVVSVNVLADALKSINNAEKRGKCQVLIRPSSKVTDRFLTVMMKPGYIGEFEINVDHRAWKIVENLTCRLNKCGLGCNRCIQIKAQWTHTHTQTNKQTNKKNKNKKPHRP</sequence>
<dbReference type="InterPro" id="IPR000630">
    <property type="entry name" value="Ribosomal_uS8"/>
</dbReference>
<name>A0A5F9D6K5_RABIT</name>
<dbReference type="InParanoid" id="A0A5F9D6K5"/>
<dbReference type="GO" id="GO:0006412">
    <property type="term" value="P:translation"/>
    <property type="evidence" value="ECO:0007669"/>
    <property type="project" value="InterPro"/>
</dbReference>
<evidence type="ECO:0000256" key="3">
    <source>
        <dbReference type="ARBA" id="ARBA00023274"/>
    </source>
</evidence>
<dbReference type="EMBL" id="AAGW02014860">
    <property type="status" value="NOT_ANNOTATED_CDS"/>
    <property type="molecule type" value="Genomic_DNA"/>
</dbReference>
<keyword evidence="3" id="KW-0687">Ribonucleoprotein</keyword>
<evidence type="ECO:0000256" key="5">
    <source>
        <dbReference type="SAM" id="MobiDB-lite"/>
    </source>
</evidence>
<dbReference type="GO" id="GO:0005840">
    <property type="term" value="C:ribosome"/>
    <property type="evidence" value="ECO:0007669"/>
    <property type="project" value="UniProtKB-KW"/>
</dbReference>
<dbReference type="GO" id="GO:1990904">
    <property type="term" value="C:ribonucleoprotein complex"/>
    <property type="evidence" value="ECO:0007669"/>
    <property type="project" value="UniProtKB-KW"/>
</dbReference>
<dbReference type="AlphaFoldDB" id="A0A5F9D6K5"/>
<organism evidence="6 7">
    <name type="scientific">Oryctolagus cuniculus</name>
    <name type="common">Rabbit</name>
    <dbReference type="NCBI Taxonomy" id="9986"/>
    <lineage>
        <taxon>Eukaryota</taxon>
        <taxon>Metazoa</taxon>
        <taxon>Chordata</taxon>
        <taxon>Craniata</taxon>
        <taxon>Vertebrata</taxon>
        <taxon>Euteleostomi</taxon>
        <taxon>Mammalia</taxon>
        <taxon>Eutheria</taxon>
        <taxon>Euarchontoglires</taxon>
        <taxon>Glires</taxon>
        <taxon>Lagomorpha</taxon>
        <taxon>Leporidae</taxon>
        <taxon>Oryctolagus</taxon>
    </lineage>
</organism>
<dbReference type="Ensembl" id="ENSOCUT00000053426.1">
    <property type="protein sequence ID" value="ENSOCUP00000041814.1"/>
    <property type="gene ID" value="ENSOCUG00000034465.1"/>
</dbReference>
<protein>
    <recommendedName>
        <fullName evidence="4">40S ribosomal protein S15a</fullName>
    </recommendedName>
</protein>
<proteinExistence type="inferred from homology"/>
<dbReference type="STRING" id="9986.ENSOCUP00000041814"/>
<dbReference type="Bgee" id="ENSOCUG00000034465">
    <property type="expression patterns" value="Expressed in cardiovascular system and 2 other cell types or tissues"/>
</dbReference>
<evidence type="ECO:0000256" key="2">
    <source>
        <dbReference type="ARBA" id="ARBA00022980"/>
    </source>
</evidence>
<reference evidence="6 7" key="1">
    <citation type="journal article" date="2011" name="Nature">
        <title>A high-resolution map of human evolutionary constraint using 29 mammals.</title>
        <authorList>
            <person name="Lindblad-Toh K."/>
            <person name="Garber M."/>
            <person name="Zuk O."/>
            <person name="Lin M.F."/>
            <person name="Parker B.J."/>
            <person name="Washietl S."/>
            <person name="Kheradpour P."/>
            <person name="Ernst J."/>
            <person name="Jordan G."/>
            <person name="Mauceli E."/>
            <person name="Ward L.D."/>
            <person name="Lowe C.B."/>
            <person name="Holloway A.K."/>
            <person name="Clamp M."/>
            <person name="Gnerre S."/>
            <person name="Alfoldi J."/>
            <person name="Beal K."/>
            <person name="Chang J."/>
            <person name="Clawson H."/>
            <person name="Cuff J."/>
            <person name="Di Palma F."/>
            <person name="Fitzgerald S."/>
            <person name="Flicek P."/>
            <person name="Guttman M."/>
            <person name="Hubisz M.J."/>
            <person name="Jaffe D.B."/>
            <person name="Jungreis I."/>
            <person name="Kent W.J."/>
            <person name="Kostka D."/>
            <person name="Lara M."/>
            <person name="Martins A.L."/>
            <person name="Massingham T."/>
            <person name="Moltke I."/>
            <person name="Raney B.J."/>
            <person name="Rasmussen M.D."/>
            <person name="Robinson J."/>
            <person name="Stark A."/>
            <person name="Vilella A.J."/>
            <person name="Wen J."/>
            <person name="Xie X."/>
            <person name="Zody M.C."/>
            <person name="Baldwin J."/>
            <person name="Bloom T."/>
            <person name="Chin C.W."/>
            <person name="Heiman D."/>
            <person name="Nicol R."/>
            <person name="Nusbaum C."/>
            <person name="Young S."/>
            <person name="Wilkinson J."/>
            <person name="Worley K.C."/>
            <person name="Kovar C.L."/>
            <person name="Muzny D.M."/>
            <person name="Gibbs R.A."/>
            <person name="Cree A."/>
            <person name="Dihn H.H."/>
            <person name="Fowler G."/>
            <person name="Jhangiani S."/>
            <person name="Joshi V."/>
            <person name="Lee S."/>
            <person name="Lewis L.R."/>
            <person name="Nazareth L.V."/>
            <person name="Okwuonu G."/>
            <person name="Santibanez J."/>
            <person name="Warren W.C."/>
            <person name="Mardis E.R."/>
            <person name="Weinstock G.M."/>
            <person name="Wilson R.K."/>
            <person name="Delehaunty K."/>
            <person name="Dooling D."/>
            <person name="Fronik C."/>
            <person name="Fulton L."/>
            <person name="Fulton B."/>
            <person name="Graves T."/>
            <person name="Minx P."/>
            <person name="Sodergren E."/>
            <person name="Birney E."/>
            <person name="Margulies E.H."/>
            <person name="Herrero J."/>
            <person name="Green E.D."/>
            <person name="Haussler D."/>
            <person name="Siepel A."/>
            <person name="Goldman N."/>
            <person name="Pollard K.S."/>
            <person name="Pedersen J.S."/>
            <person name="Lander E.S."/>
            <person name="Kellis M."/>
        </authorList>
    </citation>
    <scope>NUCLEOTIDE SEQUENCE [LARGE SCALE GENOMIC DNA]</scope>
    <source>
        <strain evidence="6 7">Thorbecke inbred</strain>
    </source>
</reference>
<keyword evidence="7" id="KW-1185">Reference proteome</keyword>
<feature type="region of interest" description="Disordered" evidence="5">
    <location>
        <begin position="88"/>
        <end position="110"/>
    </location>
</feature>
<dbReference type="PANTHER" id="PTHR11758">
    <property type="entry name" value="40S RIBOSOMAL PROTEIN S15A"/>
    <property type="match status" value="1"/>
</dbReference>
<evidence type="ECO:0000256" key="4">
    <source>
        <dbReference type="ARBA" id="ARBA00035422"/>
    </source>
</evidence>
<evidence type="ECO:0000313" key="6">
    <source>
        <dbReference type="Ensembl" id="ENSOCUP00000041814.1"/>
    </source>
</evidence>
<evidence type="ECO:0000256" key="1">
    <source>
        <dbReference type="ARBA" id="ARBA00006471"/>
    </source>
</evidence>